<evidence type="ECO:0000256" key="2">
    <source>
        <dbReference type="ARBA" id="ARBA00022475"/>
    </source>
</evidence>
<evidence type="ECO:0000256" key="3">
    <source>
        <dbReference type="ARBA" id="ARBA00022692"/>
    </source>
</evidence>
<evidence type="ECO:0000256" key="11">
    <source>
        <dbReference type="ARBA" id="ARBA00023444"/>
    </source>
</evidence>
<feature type="non-terminal residue" evidence="13">
    <location>
        <position position="1"/>
    </location>
</feature>
<evidence type="ECO:0008006" key="14">
    <source>
        <dbReference type="Google" id="ProtNLM"/>
    </source>
</evidence>
<proteinExistence type="predicted"/>
<dbReference type="GO" id="GO:0016020">
    <property type="term" value="C:membrane"/>
    <property type="evidence" value="ECO:0007669"/>
    <property type="project" value="UniProtKB-SubCell"/>
</dbReference>
<keyword evidence="6" id="KW-0560">Oxidoreductase</keyword>
<dbReference type="Pfam" id="PF02628">
    <property type="entry name" value="COX15-CtaA"/>
    <property type="match status" value="1"/>
</dbReference>
<keyword evidence="5 12" id="KW-1133">Transmembrane helix</keyword>
<dbReference type="GO" id="GO:0006784">
    <property type="term" value="P:heme A biosynthetic process"/>
    <property type="evidence" value="ECO:0007669"/>
    <property type="project" value="InterPro"/>
</dbReference>
<evidence type="ECO:0000256" key="12">
    <source>
        <dbReference type="SAM" id="Phobius"/>
    </source>
</evidence>
<keyword evidence="7" id="KW-0408">Iron</keyword>
<feature type="transmembrane region" description="Helical" evidence="12">
    <location>
        <begin position="188"/>
        <end position="208"/>
    </location>
</feature>
<protein>
    <recommendedName>
        <fullName evidence="14">Cytochrome oxidase assembly protein</fullName>
    </recommendedName>
</protein>
<evidence type="ECO:0000256" key="8">
    <source>
        <dbReference type="ARBA" id="ARBA00023133"/>
    </source>
</evidence>
<keyword evidence="10" id="KW-1015">Disulfide bond</keyword>
<feature type="transmembrane region" description="Helical" evidence="12">
    <location>
        <begin position="101"/>
        <end position="123"/>
    </location>
</feature>
<feature type="transmembrane region" description="Helical" evidence="12">
    <location>
        <begin position="143"/>
        <end position="161"/>
    </location>
</feature>
<accession>A0A382AFH8</accession>
<evidence type="ECO:0000256" key="5">
    <source>
        <dbReference type="ARBA" id="ARBA00022989"/>
    </source>
</evidence>
<evidence type="ECO:0000256" key="6">
    <source>
        <dbReference type="ARBA" id="ARBA00023002"/>
    </source>
</evidence>
<dbReference type="EMBL" id="UINC01025168">
    <property type="protein sequence ID" value="SVB00256.1"/>
    <property type="molecule type" value="Genomic_DNA"/>
</dbReference>
<reference evidence="13" key="1">
    <citation type="submission" date="2018-05" db="EMBL/GenBank/DDBJ databases">
        <authorList>
            <person name="Lanie J.A."/>
            <person name="Ng W.-L."/>
            <person name="Kazmierczak K.M."/>
            <person name="Andrzejewski T.M."/>
            <person name="Davidsen T.M."/>
            <person name="Wayne K.J."/>
            <person name="Tettelin H."/>
            <person name="Glass J.I."/>
            <person name="Rusch D."/>
            <person name="Podicherti R."/>
            <person name="Tsui H.-C.T."/>
            <person name="Winkler M.E."/>
        </authorList>
    </citation>
    <scope>NUCLEOTIDE SEQUENCE</scope>
</reference>
<keyword evidence="2" id="KW-1003">Cell membrane</keyword>
<feature type="transmembrane region" description="Helical" evidence="12">
    <location>
        <begin position="247"/>
        <end position="270"/>
    </location>
</feature>
<evidence type="ECO:0000256" key="1">
    <source>
        <dbReference type="ARBA" id="ARBA00004141"/>
    </source>
</evidence>
<feature type="transmembrane region" description="Helical" evidence="12">
    <location>
        <begin position="71"/>
        <end position="89"/>
    </location>
</feature>
<dbReference type="AlphaFoldDB" id="A0A382AFH8"/>
<comment type="subcellular location">
    <subcellularLocation>
        <location evidence="1">Membrane</location>
        <topology evidence="1">Multi-pass membrane protein</topology>
    </subcellularLocation>
</comment>
<feature type="transmembrane region" description="Helical" evidence="12">
    <location>
        <begin position="220"/>
        <end position="241"/>
    </location>
</feature>
<gene>
    <name evidence="13" type="ORF">METZ01_LOCUS153110</name>
</gene>
<keyword evidence="9 12" id="KW-0472">Membrane</keyword>
<comment type="pathway">
    <text evidence="11">Porphyrin-containing compound metabolism.</text>
</comment>
<evidence type="ECO:0000256" key="4">
    <source>
        <dbReference type="ARBA" id="ARBA00022723"/>
    </source>
</evidence>
<evidence type="ECO:0000256" key="9">
    <source>
        <dbReference type="ARBA" id="ARBA00023136"/>
    </source>
</evidence>
<dbReference type="InterPro" id="IPR003780">
    <property type="entry name" value="COX15/CtaA_fam"/>
</dbReference>
<evidence type="ECO:0000313" key="13">
    <source>
        <dbReference type="EMBL" id="SVB00256.1"/>
    </source>
</evidence>
<sequence>IGGFTRGSGSGYGCADRWPLCEDGALGGLLPRWEYHMVVEWLHRWTAAVVGVLVIATLISTWRHHRHRTVVVRLAAAALAVVAIQAWIGRSVVKADLDVDLVALHLAVSMVVLALLTLVAVALSPRRDDGQVTDVNHTWTTRLGVAAGGSYALLLLGAYVHNRYFSGWPLVSNTLVPDLSDRYTVVHWLHRAVAGAGFFYLGWLMATARRVGRPAGEQSLLRLATGAYALNVGLGAVHVLTEVTSSAVITAHLLGSAVVWTALVAVTALSRTGVAVPSGRMEP</sequence>
<dbReference type="GO" id="GO:0016491">
    <property type="term" value="F:oxidoreductase activity"/>
    <property type="evidence" value="ECO:0007669"/>
    <property type="project" value="UniProtKB-KW"/>
</dbReference>
<dbReference type="PANTHER" id="PTHR35457:SF1">
    <property type="entry name" value="HEME A SYNTHASE"/>
    <property type="match status" value="1"/>
</dbReference>
<dbReference type="InterPro" id="IPR050450">
    <property type="entry name" value="COX15/CtaA_HemeA_synthase"/>
</dbReference>
<organism evidence="13">
    <name type="scientific">marine metagenome</name>
    <dbReference type="NCBI Taxonomy" id="408172"/>
    <lineage>
        <taxon>unclassified sequences</taxon>
        <taxon>metagenomes</taxon>
        <taxon>ecological metagenomes</taxon>
    </lineage>
</organism>
<name>A0A382AFH8_9ZZZZ</name>
<evidence type="ECO:0000256" key="10">
    <source>
        <dbReference type="ARBA" id="ARBA00023157"/>
    </source>
</evidence>
<dbReference type="GO" id="GO:0046872">
    <property type="term" value="F:metal ion binding"/>
    <property type="evidence" value="ECO:0007669"/>
    <property type="project" value="UniProtKB-KW"/>
</dbReference>
<keyword evidence="8" id="KW-0350">Heme biosynthesis</keyword>
<feature type="transmembrane region" description="Helical" evidence="12">
    <location>
        <begin position="41"/>
        <end position="59"/>
    </location>
</feature>
<keyword evidence="3 12" id="KW-0812">Transmembrane</keyword>
<dbReference type="PANTHER" id="PTHR35457">
    <property type="entry name" value="HEME A SYNTHASE"/>
    <property type="match status" value="1"/>
</dbReference>
<evidence type="ECO:0000256" key="7">
    <source>
        <dbReference type="ARBA" id="ARBA00023004"/>
    </source>
</evidence>
<keyword evidence="4" id="KW-0479">Metal-binding</keyword>